<proteinExistence type="predicted"/>
<dbReference type="PANTHER" id="PTHR30137">
    <property type="entry name" value="LUCIFERASE-LIKE MONOOXYGENASE"/>
    <property type="match status" value="1"/>
</dbReference>
<evidence type="ECO:0000313" key="2">
    <source>
        <dbReference type="EMBL" id="GAA1835531.1"/>
    </source>
</evidence>
<sequence>MTAAALRTAQEIGGHPPVPGLSFFLTIPVDPDPGRVYADALASLRLAEELGFETAWVAEGHFQFLGVPSALTFLAAAAQVSTTIRLGTAVLPLAFDNPVRVAETAALVDALSGGRLELGVGKSNPGAASTAIFTAFGLSEDDRETLYADALGGLKGAVSHGIPAGDRHVQLYPPTGALAGRVWQATGNPVTAAGIGRSGDGLLLFRTTPQGDPGEVQARLVDAYLEALPLGATPRIGISRGVLPAESRAAAVALIARERERTPERFVTFAGPAVQTPEDYLRALNVKYGTADDIVEQLGQDAAFVRSTDHLFSLPVPAGSPAFTEGLRQIAQEIHPRVRATSPVS</sequence>
<feature type="domain" description="Luciferase-like" evidence="1">
    <location>
        <begin position="28"/>
        <end position="291"/>
    </location>
</feature>
<dbReference type="PANTHER" id="PTHR30137:SF15">
    <property type="entry name" value="BLL6902 PROTEIN"/>
    <property type="match status" value="1"/>
</dbReference>
<organism evidence="2 3">
    <name type="scientific">Pseudonocardia ailaonensis</name>
    <dbReference type="NCBI Taxonomy" id="367279"/>
    <lineage>
        <taxon>Bacteria</taxon>
        <taxon>Bacillati</taxon>
        <taxon>Actinomycetota</taxon>
        <taxon>Actinomycetes</taxon>
        <taxon>Pseudonocardiales</taxon>
        <taxon>Pseudonocardiaceae</taxon>
        <taxon>Pseudonocardia</taxon>
    </lineage>
</organism>
<dbReference type="RefSeq" id="WP_344413262.1">
    <property type="nucleotide sequence ID" value="NZ_BAAAQK010000003.1"/>
</dbReference>
<protein>
    <submittedName>
        <fullName evidence="2">FMN-dependent luciferase-like monooxygenase</fullName>
    </submittedName>
</protein>
<evidence type="ECO:0000313" key="3">
    <source>
        <dbReference type="Proteomes" id="UP001500449"/>
    </source>
</evidence>
<dbReference type="EMBL" id="BAAAQK010000003">
    <property type="protein sequence ID" value="GAA1835531.1"/>
    <property type="molecule type" value="Genomic_DNA"/>
</dbReference>
<keyword evidence="3" id="KW-1185">Reference proteome</keyword>
<dbReference type="Pfam" id="PF00296">
    <property type="entry name" value="Bac_luciferase"/>
    <property type="match status" value="1"/>
</dbReference>
<comment type="caution">
    <text evidence="2">The sequence shown here is derived from an EMBL/GenBank/DDBJ whole genome shotgun (WGS) entry which is preliminary data.</text>
</comment>
<gene>
    <name evidence="2" type="ORF">GCM10009836_12420</name>
</gene>
<evidence type="ECO:0000259" key="1">
    <source>
        <dbReference type="Pfam" id="PF00296"/>
    </source>
</evidence>
<name>A0ABN2MQV0_9PSEU</name>
<dbReference type="InterPro" id="IPR050766">
    <property type="entry name" value="Bact_Lucif_Oxidored"/>
</dbReference>
<dbReference type="Gene3D" id="3.20.20.30">
    <property type="entry name" value="Luciferase-like domain"/>
    <property type="match status" value="1"/>
</dbReference>
<dbReference type="InterPro" id="IPR011251">
    <property type="entry name" value="Luciferase-like_dom"/>
</dbReference>
<dbReference type="Proteomes" id="UP001500449">
    <property type="component" value="Unassembled WGS sequence"/>
</dbReference>
<dbReference type="InterPro" id="IPR036661">
    <property type="entry name" value="Luciferase-like_sf"/>
</dbReference>
<accession>A0ABN2MQV0</accession>
<dbReference type="SUPFAM" id="SSF51679">
    <property type="entry name" value="Bacterial luciferase-like"/>
    <property type="match status" value="1"/>
</dbReference>
<reference evidence="2 3" key="1">
    <citation type="journal article" date="2019" name="Int. J. Syst. Evol. Microbiol.">
        <title>The Global Catalogue of Microorganisms (GCM) 10K type strain sequencing project: providing services to taxonomists for standard genome sequencing and annotation.</title>
        <authorList>
            <consortium name="The Broad Institute Genomics Platform"/>
            <consortium name="The Broad Institute Genome Sequencing Center for Infectious Disease"/>
            <person name="Wu L."/>
            <person name="Ma J."/>
        </authorList>
    </citation>
    <scope>NUCLEOTIDE SEQUENCE [LARGE SCALE GENOMIC DNA]</scope>
    <source>
        <strain evidence="2 3">JCM 16009</strain>
    </source>
</reference>